<keyword evidence="1" id="KW-0479">Metal-binding</keyword>
<name>A0AAD8M022_9APIA</name>
<gene>
    <name evidence="6" type="ORF">POM88_047889</name>
</gene>
<evidence type="ECO:0000256" key="2">
    <source>
        <dbReference type="ARBA" id="ARBA00022771"/>
    </source>
</evidence>
<evidence type="ECO:0000256" key="4">
    <source>
        <dbReference type="SAM" id="Phobius"/>
    </source>
</evidence>
<evidence type="ECO:0000256" key="3">
    <source>
        <dbReference type="ARBA" id="ARBA00022833"/>
    </source>
</evidence>
<keyword evidence="3" id="KW-0862">Zinc</keyword>
<reference evidence="6" key="1">
    <citation type="submission" date="2023-02" db="EMBL/GenBank/DDBJ databases">
        <title>Genome of toxic invasive species Heracleum sosnowskyi carries increased number of genes despite the absence of recent whole-genome duplications.</title>
        <authorList>
            <person name="Schelkunov M."/>
            <person name="Shtratnikova V."/>
            <person name="Makarenko M."/>
            <person name="Klepikova A."/>
            <person name="Omelchenko D."/>
            <person name="Novikova G."/>
            <person name="Obukhova E."/>
            <person name="Bogdanov V."/>
            <person name="Penin A."/>
            <person name="Logacheva M."/>
        </authorList>
    </citation>
    <scope>NUCLEOTIDE SEQUENCE</scope>
    <source>
        <strain evidence="6">Hsosn_3</strain>
        <tissue evidence="6">Leaf</tissue>
    </source>
</reference>
<accession>A0AAD8M022</accession>
<dbReference type="EMBL" id="JAUIZM010000011">
    <property type="protein sequence ID" value="KAK1354633.1"/>
    <property type="molecule type" value="Genomic_DNA"/>
</dbReference>
<evidence type="ECO:0000313" key="7">
    <source>
        <dbReference type="Proteomes" id="UP001237642"/>
    </source>
</evidence>
<dbReference type="PANTHER" id="PTHR46214:SF30">
    <property type="entry name" value="OS01G0850200 PROTEIN"/>
    <property type="match status" value="1"/>
</dbReference>
<dbReference type="PROSITE" id="PS51292">
    <property type="entry name" value="ZF_RING_CH"/>
    <property type="match status" value="1"/>
</dbReference>
<dbReference type="SMART" id="SM00744">
    <property type="entry name" value="RINGv"/>
    <property type="match status" value="1"/>
</dbReference>
<dbReference type="Gene3D" id="3.30.40.10">
    <property type="entry name" value="Zinc/RING finger domain, C3HC4 (zinc finger)"/>
    <property type="match status" value="1"/>
</dbReference>
<dbReference type="PANTHER" id="PTHR46214">
    <property type="entry name" value="ZINC FINGER, RING-CH-TYPE"/>
    <property type="match status" value="1"/>
</dbReference>
<feature type="transmembrane region" description="Helical" evidence="4">
    <location>
        <begin position="206"/>
        <end position="228"/>
    </location>
</feature>
<keyword evidence="2" id="KW-0863">Zinc-finger</keyword>
<comment type="caution">
    <text evidence="6">The sequence shown here is derived from an EMBL/GenBank/DDBJ whole genome shotgun (WGS) entry which is preliminary data.</text>
</comment>
<evidence type="ECO:0000259" key="5">
    <source>
        <dbReference type="PROSITE" id="PS51292"/>
    </source>
</evidence>
<keyword evidence="4" id="KW-1133">Transmembrane helix</keyword>
<reference evidence="6" key="2">
    <citation type="submission" date="2023-05" db="EMBL/GenBank/DDBJ databases">
        <authorList>
            <person name="Schelkunov M.I."/>
        </authorList>
    </citation>
    <scope>NUCLEOTIDE SEQUENCE</scope>
    <source>
        <strain evidence="6">Hsosn_3</strain>
        <tissue evidence="6">Leaf</tissue>
    </source>
</reference>
<feature type="domain" description="RING-CH-type" evidence="5">
    <location>
        <begin position="82"/>
        <end position="145"/>
    </location>
</feature>
<dbReference type="Proteomes" id="UP001237642">
    <property type="component" value="Unassembled WGS sequence"/>
</dbReference>
<evidence type="ECO:0000313" key="6">
    <source>
        <dbReference type="EMBL" id="KAK1354633.1"/>
    </source>
</evidence>
<evidence type="ECO:0000256" key="1">
    <source>
        <dbReference type="ARBA" id="ARBA00022723"/>
    </source>
</evidence>
<keyword evidence="7" id="KW-1185">Reference proteome</keyword>
<dbReference type="InterPro" id="IPR011016">
    <property type="entry name" value="Znf_RING-CH"/>
</dbReference>
<sequence>MTCFGSECGCGCCSSMVTNDDIICFSEVEEGSSYSLSSSTTDSSNHGHNIDSEVVHSGRMSSVVCSDCRVDIGNGVDQVETFSRMTERDCRICYSSLDLESGIAIELGCSCKNELAAVHQHCAKTWFSIKGNKICEICNSIAQNIVGMNIIESRQPISAVGTSSTDEVSVQIIETAISMPLSVQIIETAISMPLSRTPHTGAGGRLASRLCLITLVLIICFFVFLMIFNKVHGSRNRH</sequence>
<keyword evidence="4" id="KW-0812">Transmembrane</keyword>
<dbReference type="GO" id="GO:0008270">
    <property type="term" value="F:zinc ion binding"/>
    <property type="evidence" value="ECO:0007669"/>
    <property type="project" value="UniProtKB-KW"/>
</dbReference>
<keyword evidence="4" id="KW-0472">Membrane</keyword>
<organism evidence="6 7">
    <name type="scientific">Heracleum sosnowskyi</name>
    <dbReference type="NCBI Taxonomy" id="360622"/>
    <lineage>
        <taxon>Eukaryota</taxon>
        <taxon>Viridiplantae</taxon>
        <taxon>Streptophyta</taxon>
        <taxon>Embryophyta</taxon>
        <taxon>Tracheophyta</taxon>
        <taxon>Spermatophyta</taxon>
        <taxon>Magnoliopsida</taxon>
        <taxon>eudicotyledons</taxon>
        <taxon>Gunneridae</taxon>
        <taxon>Pentapetalae</taxon>
        <taxon>asterids</taxon>
        <taxon>campanulids</taxon>
        <taxon>Apiales</taxon>
        <taxon>Apiaceae</taxon>
        <taxon>Apioideae</taxon>
        <taxon>apioid superclade</taxon>
        <taxon>Tordylieae</taxon>
        <taxon>Tordyliinae</taxon>
        <taxon>Heracleum</taxon>
    </lineage>
</organism>
<dbReference type="Pfam" id="PF12906">
    <property type="entry name" value="RINGv"/>
    <property type="match status" value="1"/>
</dbReference>
<dbReference type="InterPro" id="IPR013083">
    <property type="entry name" value="Znf_RING/FYVE/PHD"/>
</dbReference>
<proteinExistence type="predicted"/>
<dbReference type="AlphaFoldDB" id="A0AAD8M022"/>
<protein>
    <submittedName>
        <fullName evidence="6">E3 ubiquitin-protein like</fullName>
    </submittedName>
</protein>
<dbReference type="SUPFAM" id="SSF57850">
    <property type="entry name" value="RING/U-box"/>
    <property type="match status" value="1"/>
</dbReference>